<evidence type="ECO:0008006" key="3">
    <source>
        <dbReference type="Google" id="ProtNLM"/>
    </source>
</evidence>
<dbReference type="GO" id="GO:1990228">
    <property type="term" value="C:sulfurtransferase complex"/>
    <property type="evidence" value="ECO:0007669"/>
    <property type="project" value="TreeGrafter"/>
</dbReference>
<evidence type="ECO:0000313" key="1">
    <source>
        <dbReference type="EMBL" id="GHA07177.1"/>
    </source>
</evidence>
<dbReference type="EMBL" id="BMXA01000002">
    <property type="protein sequence ID" value="GHA07177.1"/>
    <property type="molecule type" value="Genomic_DNA"/>
</dbReference>
<dbReference type="InterPro" id="IPR027396">
    <property type="entry name" value="DsrEFH-like"/>
</dbReference>
<dbReference type="RefSeq" id="WP_189399677.1">
    <property type="nucleotide sequence ID" value="NZ_BMXA01000002.1"/>
</dbReference>
<dbReference type="Gene3D" id="3.40.1260.10">
    <property type="entry name" value="DsrEFH-like"/>
    <property type="match status" value="1"/>
</dbReference>
<organism evidence="1 2">
    <name type="scientific">Arenicella chitinivorans</name>
    <dbReference type="NCBI Taxonomy" id="1329800"/>
    <lineage>
        <taxon>Bacteria</taxon>
        <taxon>Pseudomonadati</taxon>
        <taxon>Pseudomonadota</taxon>
        <taxon>Gammaproteobacteria</taxon>
        <taxon>Arenicellales</taxon>
        <taxon>Arenicellaceae</taxon>
        <taxon>Arenicella</taxon>
    </lineage>
</organism>
<dbReference type="GO" id="GO:0002143">
    <property type="term" value="P:tRNA wobble position uridine thiolation"/>
    <property type="evidence" value="ECO:0007669"/>
    <property type="project" value="InterPro"/>
</dbReference>
<reference evidence="1" key="1">
    <citation type="journal article" date="2014" name="Int. J. Syst. Evol. Microbiol.">
        <title>Complete genome sequence of Corynebacterium casei LMG S-19264T (=DSM 44701T), isolated from a smear-ripened cheese.</title>
        <authorList>
            <consortium name="US DOE Joint Genome Institute (JGI-PGF)"/>
            <person name="Walter F."/>
            <person name="Albersmeier A."/>
            <person name="Kalinowski J."/>
            <person name="Ruckert C."/>
        </authorList>
    </citation>
    <scope>NUCLEOTIDE SEQUENCE</scope>
    <source>
        <strain evidence="1">KCTC 12711</strain>
    </source>
</reference>
<dbReference type="PANTHER" id="PTHR37526:SF1">
    <property type="entry name" value="PROTEIN TUSB"/>
    <property type="match status" value="1"/>
</dbReference>
<gene>
    <name evidence="1" type="ORF">GCM10008090_16190</name>
</gene>
<dbReference type="Pfam" id="PF04077">
    <property type="entry name" value="DsrH"/>
    <property type="match status" value="1"/>
</dbReference>
<evidence type="ECO:0000313" key="2">
    <source>
        <dbReference type="Proteomes" id="UP000614811"/>
    </source>
</evidence>
<dbReference type="InterPro" id="IPR007215">
    <property type="entry name" value="Sulphur_relay_TusB/DsrH"/>
</dbReference>
<dbReference type="AlphaFoldDB" id="A0A918VLJ8"/>
<protein>
    <recommendedName>
        <fullName evidence="3">Sulfurtransferase complex subunit TusB</fullName>
    </recommendedName>
</protein>
<comment type="caution">
    <text evidence="1">The sequence shown here is derived from an EMBL/GenBank/DDBJ whole genome shotgun (WGS) entry which is preliminary data.</text>
</comment>
<dbReference type="NCBIfam" id="TIGR03011">
    <property type="entry name" value="sulf_tusB_dsrH"/>
    <property type="match status" value="1"/>
</dbReference>
<accession>A0A918VLJ8</accession>
<dbReference type="PANTHER" id="PTHR37526">
    <property type="entry name" value="PROTEIN TUSB"/>
    <property type="match status" value="1"/>
</dbReference>
<name>A0A918VLJ8_9GAMM</name>
<proteinExistence type="predicted"/>
<dbReference type="SUPFAM" id="SSF75169">
    <property type="entry name" value="DsrEFH-like"/>
    <property type="match status" value="1"/>
</dbReference>
<keyword evidence="2" id="KW-1185">Reference proteome</keyword>
<reference evidence="1" key="2">
    <citation type="submission" date="2020-09" db="EMBL/GenBank/DDBJ databases">
        <authorList>
            <person name="Sun Q."/>
            <person name="Kim S."/>
        </authorList>
    </citation>
    <scope>NUCLEOTIDE SEQUENCE</scope>
    <source>
        <strain evidence="1">KCTC 12711</strain>
    </source>
</reference>
<sequence length="100" mass="10917">MSSLHTISKSWHQVSWLYELLAFASEGDAVLLLGDAVQCVDSPITLASFVAKCKVQGIAVYVLQSDMQVRGVGEPISGINRIDDTGFVDLVVEHQQQVAW</sequence>
<dbReference type="Proteomes" id="UP000614811">
    <property type="component" value="Unassembled WGS sequence"/>
</dbReference>